<dbReference type="SUPFAM" id="SSF53448">
    <property type="entry name" value="Nucleotide-diphospho-sugar transferases"/>
    <property type="match status" value="1"/>
</dbReference>
<dbReference type="PANTHER" id="PTHR43777">
    <property type="entry name" value="MOLYBDENUM COFACTOR CYTIDYLYLTRANSFERASE"/>
    <property type="match status" value="1"/>
</dbReference>
<reference evidence="2" key="1">
    <citation type="submission" date="2022-04" db="EMBL/GenBank/DDBJ databases">
        <title>Hymenobacter sp. isolated from the air.</title>
        <authorList>
            <person name="Won M."/>
            <person name="Lee C.-M."/>
            <person name="Woen H.-Y."/>
            <person name="Kwon S.-W."/>
        </authorList>
    </citation>
    <scope>NUCLEOTIDE SEQUENCE</scope>
    <source>
        <strain evidence="2">5420S-77</strain>
    </source>
</reference>
<dbReference type="Pfam" id="PF12804">
    <property type="entry name" value="NTP_transf_3"/>
    <property type="match status" value="1"/>
</dbReference>
<protein>
    <submittedName>
        <fullName evidence="2">Nucleotidyltransferase family protein</fullName>
    </submittedName>
</protein>
<evidence type="ECO:0000259" key="1">
    <source>
        <dbReference type="Pfam" id="PF12804"/>
    </source>
</evidence>
<name>A0ABY4GAA2_9BACT</name>
<sequence>MPTAVILLAAGSSSRLGQPKQLLAYEGKTLLRRAAETAVAAAAGVPVVVVTGALHEELLPELAGLSVLVVRCNSWAQGMGASLKTGLAALESLCNNWATVVVTLCDQPHVTAKVIEQLVTTYLHTSQPIVAAEYGGVRGVPVLFGAEVVPLLRQISDAAGAAQLLKQHPQLVATVPFAAGAVDVDTPEQYVALLGDKTSSQSGNT</sequence>
<dbReference type="CDD" id="cd04182">
    <property type="entry name" value="GT_2_like_f"/>
    <property type="match status" value="1"/>
</dbReference>
<dbReference type="RefSeq" id="WP_245123806.1">
    <property type="nucleotide sequence ID" value="NZ_CP095061.1"/>
</dbReference>
<dbReference type="Gene3D" id="3.90.550.10">
    <property type="entry name" value="Spore Coat Polysaccharide Biosynthesis Protein SpsA, Chain A"/>
    <property type="match status" value="1"/>
</dbReference>
<evidence type="ECO:0000313" key="3">
    <source>
        <dbReference type="Proteomes" id="UP000830401"/>
    </source>
</evidence>
<keyword evidence="3" id="KW-1185">Reference proteome</keyword>
<accession>A0ABY4GAA2</accession>
<dbReference type="InterPro" id="IPR029044">
    <property type="entry name" value="Nucleotide-diphossugar_trans"/>
</dbReference>
<dbReference type="Proteomes" id="UP000830401">
    <property type="component" value="Chromosome"/>
</dbReference>
<organism evidence="2 3">
    <name type="scientific">Hymenobacter volaticus</name>
    <dbReference type="NCBI Taxonomy" id="2932254"/>
    <lineage>
        <taxon>Bacteria</taxon>
        <taxon>Pseudomonadati</taxon>
        <taxon>Bacteroidota</taxon>
        <taxon>Cytophagia</taxon>
        <taxon>Cytophagales</taxon>
        <taxon>Hymenobacteraceae</taxon>
        <taxon>Hymenobacter</taxon>
    </lineage>
</organism>
<dbReference type="PANTHER" id="PTHR43777:SF1">
    <property type="entry name" value="MOLYBDENUM COFACTOR CYTIDYLYLTRANSFERASE"/>
    <property type="match status" value="1"/>
</dbReference>
<proteinExistence type="predicted"/>
<feature type="domain" description="MobA-like NTP transferase" evidence="1">
    <location>
        <begin position="5"/>
        <end position="169"/>
    </location>
</feature>
<dbReference type="InterPro" id="IPR025877">
    <property type="entry name" value="MobA-like_NTP_Trfase"/>
</dbReference>
<gene>
    <name evidence="2" type="ORF">MUN86_07815</name>
</gene>
<evidence type="ECO:0000313" key="2">
    <source>
        <dbReference type="EMBL" id="UOQ67758.1"/>
    </source>
</evidence>
<dbReference type="EMBL" id="CP095061">
    <property type="protein sequence ID" value="UOQ67758.1"/>
    <property type="molecule type" value="Genomic_DNA"/>
</dbReference>